<reference evidence="1" key="1">
    <citation type="journal article" date="2023" name="Science">
        <title>Genome structures resolve the early diversification of teleost fishes.</title>
        <authorList>
            <person name="Parey E."/>
            <person name="Louis A."/>
            <person name="Montfort J."/>
            <person name="Bouchez O."/>
            <person name="Roques C."/>
            <person name="Iampietro C."/>
            <person name="Lluch J."/>
            <person name="Castinel A."/>
            <person name="Donnadieu C."/>
            <person name="Desvignes T."/>
            <person name="Floi Bucao C."/>
            <person name="Jouanno E."/>
            <person name="Wen M."/>
            <person name="Mejri S."/>
            <person name="Dirks R."/>
            <person name="Jansen H."/>
            <person name="Henkel C."/>
            <person name="Chen W.J."/>
            <person name="Zahm M."/>
            <person name="Cabau C."/>
            <person name="Klopp C."/>
            <person name="Thompson A.W."/>
            <person name="Robinson-Rechavi M."/>
            <person name="Braasch I."/>
            <person name="Lecointre G."/>
            <person name="Bobe J."/>
            <person name="Postlethwait J.H."/>
            <person name="Berthelot C."/>
            <person name="Roest Crollius H."/>
            <person name="Guiguen Y."/>
        </authorList>
    </citation>
    <scope>NUCLEOTIDE SEQUENCE</scope>
    <source>
        <strain evidence="1">NC1722</strain>
    </source>
</reference>
<dbReference type="AlphaFoldDB" id="A0AAD7WE77"/>
<dbReference type="Proteomes" id="UP001221898">
    <property type="component" value="Unassembled WGS sequence"/>
</dbReference>
<sequence length="90" mass="10619">MWRRTISVAQRHRRTLLSRFDAGPFTALRKPPRPPPFSRSVQRRIVRLQMRTEHNWAFTLRSLSLSLANTSQTLVNVKSMTRSAQMIQWT</sequence>
<proteinExistence type="predicted"/>
<protein>
    <submittedName>
        <fullName evidence="1">Uncharacterized protein</fullName>
    </submittedName>
</protein>
<comment type="caution">
    <text evidence="1">The sequence shown here is derived from an EMBL/GenBank/DDBJ whole genome shotgun (WGS) entry which is preliminary data.</text>
</comment>
<evidence type="ECO:0000313" key="1">
    <source>
        <dbReference type="EMBL" id="KAJ8393851.1"/>
    </source>
</evidence>
<dbReference type="EMBL" id="JAINUG010000132">
    <property type="protein sequence ID" value="KAJ8393851.1"/>
    <property type="molecule type" value="Genomic_DNA"/>
</dbReference>
<organism evidence="1 2">
    <name type="scientific">Aldrovandia affinis</name>
    <dbReference type="NCBI Taxonomy" id="143900"/>
    <lineage>
        <taxon>Eukaryota</taxon>
        <taxon>Metazoa</taxon>
        <taxon>Chordata</taxon>
        <taxon>Craniata</taxon>
        <taxon>Vertebrata</taxon>
        <taxon>Euteleostomi</taxon>
        <taxon>Actinopterygii</taxon>
        <taxon>Neopterygii</taxon>
        <taxon>Teleostei</taxon>
        <taxon>Notacanthiformes</taxon>
        <taxon>Halosauridae</taxon>
        <taxon>Aldrovandia</taxon>
    </lineage>
</organism>
<accession>A0AAD7WE77</accession>
<name>A0AAD7WE77_9TELE</name>
<gene>
    <name evidence="1" type="ORF">AAFF_G00055800</name>
</gene>
<evidence type="ECO:0000313" key="2">
    <source>
        <dbReference type="Proteomes" id="UP001221898"/>
    </source>
</evidence>
<keyword evidence="2" id="KW-1185">Reference proteome</keyword>